<name>A0ABW5PGK7_9BACL</name>
<dbReference type="InterPro" id="IPR043129">
    <property type="entry name" value="ATPase_NBD"/>
</dbReference>
<dbReference type="Gene3D" id="3.30.420.150">
    <property type="entry name" value="Exopolyphosphatase. Domain 2"/>
    <property type="match status" value="1"/>
</dbReference>
<evidence type="ECO:0000259" key="4">
    <source>
        <dbReference type="Pfam" id="PF21447"/>
    </source>
</evidence>
<dbReference type="RefSeq" id="WP_377603471.1">
    <property type="nucleotide sequence ID" value="NZ_JBHUME010000008.1"/>
</dbReference>
<dbReference type="Gene3D" id="1.10.3210.10">
    <property type="entry name" value="Hypothetical protein af1432"/>
    <property type="match status" value="1"/>
</dbReference>
<dbReference type="Gene3D" id="3.30.420.40">
    <property type="match status" value="1"/>
</dbReference>
<dbReference type="SUPFAM" id="SSF109604">
    <property type="entry name" value="HD-domain/PDEase-like"/>
    <property type="match status" value="1"/>
</dbReference>
<evidence type="ECO:0000313" key="5">
    <source>
        <dbReference type="EMBL" id="MFD2613477.1"/>
    </source>
</evidence>
<keyword evidence="6" id="KW-1185">Reference proteome</keyword>
<dbReference type="Pfam" id="PF02541">
    <property type="entry name" value="Ppx-GppA"/>
    <property type="match status" value="1"/>
</dbReference>
<accession>A0ABW5PGK7</accession>
<dbReference type="InterPro" id="IPR050273">
    <property type="entry name" value="GppA/Ppx_hydrolase"/>
</dbReference>
<sequence length="508" mass="56407">MTSKRFGIIDIGSNSIRLVIYEQTENGAYRVIDESKASARLSGHIDADGRLPHSGIQLIIETLAYFKMLCEASRAYSIRAVATAAVRNAGNSGEIVQAVEEASGIKVEILSGHEEARYGYLGVRNTLDIAEGFIVDIGGGSTEISYFKDRHLLHSVSFPFGSVNTAKQFLKNGNLDEEDLSKIRSMAIKAMEGEPWIRKAPGLPLIGLGGTIRSVSKIDQKAKKYSLGLTHNYQMAAQDVTQWLQSLRAMPLDKRRKVQGLAKERADIIVPGLVIMQAVFQHTAASHYVISGSGLRDGLFFQTVRPERPEADEVLEASVRNLMALHPAMPHAHVEQVNRLSLTLFDALQSRFGLSRRARSYVHTASLLYRIGVTIHYYQYAKHTFYVMAHSRIDGLSHREILICAMIASYKTKSRTRALYSEHKDILAESDLDLIVKLGTLLQLAIAFDRSETQPVTRLDAVLAEHTLSLTLYAGHDAAIEWKEAEAVGKEFTKQWGLSLTADLRMEP</sequence>
<dbReference type="PANTHER" id="PTHR30005">
    <property type="entry name" value="EXOPOLYPHOSPHATASE"/>
    <property type="match status" value="1"/>
</dbReference>
<feature type="domain" description="Ppx/GppA phosphatase C-terminal" evidence="4">
    <location>
        <begin position="316"/>
        <end position="470"/>
    </location>
</feature>
<evidence type="ECO:0000259" key="3">
    <source>
        <dbReference type="Pfam" id="PF02541"/>
    </source>
</evidence>
<dbReference type="InterPro" id="IPR030673">
    <property type="entry name" value="PyroPPase_GppA_Ppx"/>
</dbReference>
<comment type="similarity">
    <text evidence="1">Belongs to the GppA/Ppx family.</text>
</comment>
<reference evidence="6" key="1">
    <citation type="journal article" date="2019" name="Int. J. Syst. Evol. Microbiol.">
        <title>The Global Catalogue of Microorganisms (GCM) 10K type strain sequencing project: providing services to taxonomists for standard genome sequencing and annotation.</title>
        <authorList>
            <consortium name="The Broad Institute Genomics Platform"/>
            <consortium name="The Broad Institute Genome Sequencing Center for Infectious Disease"/>
            <person name="Wu L."/>
            <person name="Ma J."/>
        </authorList>
    </citation>
    <scope>NUCLEOTIDE SEQUENCE [LARGE SCALE GENOMIC DNA]</scope>
    <source>
        <strain evidence="6">KCTC 3950</strain>
    </source>
</reference>
<evidence type="ECO:0000313" key="6">
    <source>
        <dbReference type="Proteomes" id="UP001597541"/>
    </source>
</evidence>
<evidence type="ECO:0000256" key="2">
    <source>
        <dbReference type="ARBA" id="ARBA00022801"/>
    </source>
</evidence>
<protein>
    <submittedName>
        <fullName evidence="5">Ppx/GppA family phosphatase</fullName>
    </submittedName>
</protein>
<dbReference type="InterPro" id="IPR003695">
    <property type="entry name" value="Ppx_GppA_N"/>
</dbReference>
<dbReference type="Proteomes" id="UP001597541">
    <property type="component" value="Unassembled WGS sequence"/>
</dbReference>
<dbReference type="EMBL" id="JBHUME010000008">
    <property type="protein sequence ID" value="MFD2613477.1"/>
    <property type="molecule type" value="Genomic_DNA"/>
</dbReference>
<organism evidence="5 6">
    <name type="scientific">Paenibacillus gansuensis</name>
    <dbReference type="NCBI Taxonomy" id="306542"/>
    <lineage>
        <taxon>Bacteria</taxon>
        <taxon>Bacillati</taxon>
        <taxon>Bacillota</taxon>
        <taxon>Bacilli</taxon>
        <taxon>Bacillales</taxon>
        <taxon>Paenibacillaceae</taxon>
        <taxon>Paenibacillus</taxon>
    </lineage>
</organism>
<gene>
    <name evidence="5" type="ORF">ACFSUF_13680</name>
</gene>
<dbReference type="Pfam" id="PF21447">
    <property type="entry name" value="Ppx-GppA_III"/>
    <property type="match status" value="1"/>
</dbReference>
<dbReference type="InterPro" id="IPR048950">
    <property type="entry name" value="Ppx_GppA_C"/>
</dbReference>
<feature type="domain" description="Ppx/GppA phosphatase N-terminal" evidence="3">
    <location>
        <begin position="20"/>
        <end position="304"/>
    </location>
</feature>
<comment type="caution">
    <text evidence="5">The sequence shown here is derived from an EMBL/GenBank/DDBJ whole genome shotgun (WGS) entry which is preliminary data.</text>
</comment>
<dbReference type="PANTHER" id="PTHR30005:SF0">
    <property type="entry name" value="RETROGRADE REGULATION PROTEIN 2"/>
    <property type="match status" value="1"/>
</dbReference>
<dbReference type="CDD" id="cd24052">
    <property type="entry name" value="ASKHA_NBD_HpPPX-GppA-like"/>
    <property type="match status" value="1"/>
</dbReference>
<dbReference type="PIRSF" id="PIRSF001267">
    <property type="entry name" value="Pyrophosphatase_GppA_Ppx"/>
    <property type="match status" value="1"/>
</dbReference>
<keyword evidence="2" id="KW-0378">Hydrolase</keyword>
<proteinExistence type="inferred from homology"/>
<evidence type="ECO:0000256" key="1">
    <source>
        <dbReference type="ARBA" id="ARBA00007125"/>
    </source>
</evidence>
<dbReference type="SUPFAM" id="SSF53067">
    <property type="entry name" value="Actin-like ATPase domain"/>
    <property type="match status" value="2"/>
</dbReference>